<comment type="similarity">
    <text evidence="5">Belongs to the MT-A70-like family.</text>
</comment>
<name>A0A9P0HE93_NEZVI</name>
<evidence type="ECO:0000256" key="2">
    <source>
        <dbReference type="ARBA" id="ARBA00023242"/>
    </source>
</evidence>
<evidence type="ECO:0000313" key="6">
    <source>
        <dbReference type="EMBL" id="CAH1400439.1"/>
    </source>
</evidence>
<gene>
    <name evidence="6" type="ORF">NEZAVI_LOCUS9679</name>
</gene>
<sequence length="273" mass="31575">MSDTLKELRERSQKRKKLLAQTFGVSNVAELRQVLGTAEEEPAKKVPILSHTPTEILNEKEENGTDSVVYKDSSTFLKGTQSSNPHNDYCQHFVDTGQRPQNFIRDVGLADRFEEYPKLRELIKLKDDLIAQTATPPMFLKCDLETFNIKDLNNKFDVILVEPPLEEYQRTMGVTNIKLWSWDQVMQLDIGEVAASRSFVFLWCGSSEGLDMGRACLRKWGFRRCEDISWIRTNINSPGHSKNLEPKAIFQRTKVTCFWKRLHYSSRMVNIRP</sequence>
<keyword evidence="7" id="KW-1185">Reference proteome</keyword>
<dbReference type="InterPro" id="IPR045123">
    <property type="entry name" value="METTL14-like"/>
</dbReference>
<keyword evidence="2" id="KW-0539">Nucleus</keyword>
<accession>A0A9P0HE93</accession>
<dbReference type="Proteomes" id="UP001152798">
    <property type="component" value="Chromosome 4"/>
</dbReference>
<dbReference type="GO" id="GO:0036396">
    <property type="term" value="C:RNA N6-methyladenosine methyltransferase complex"/>
    <property type="evidence" value="ECO:0007669"/>
    <property type="project" value="TreeGrafter"/>
</dbReference>
<evidence type="ECO:0000256" key="1">
    <source>
        <dbReference type="ARBA" id="ARBA00004123"/>
    </source>
</evidence>
<dbReference type="PANTHER" id="PTHR13107">
    <property type="entry name" value="N6-ADENOSINE-METHYLTRANSFERASE NON-CATALYTIC SUBUNIT"/>
    <property type="match status" value="1"/>
</dbReference>
<comment type="subcellular location">
    <subcellularLocation>
        <location evidence="1">Nucleus</location>
    </subcellularLocation>
</comment>
<dbReference type="GO" id="GO:0003729">
    <property type="term" value="F:mRNA binding"/>
    <property type="evidence" value="ECO:0007669"/>
    <property type="project" value="TreeGrafter"/>
</dbReference>
<proteinExistence type="inferred from homology"/>
<dbReference type="Pfam" id="PF05063">
    <property type="entry name" value="MT-A70"/>
    <property type="match status" value="1"/>
</dbReference>
<dbReference type="PROSITE" id="PS51592">
    <property type="entry name" value="SAM_MTA70L_2"/>
    <property type="match status" value="1"/>
</dbReference>
<evidence type="ECO:0000313" key="7">
    <source>
        <dbReference type="Proteomes" id="UP001152798"/>
    </source>
</evidence>
<dbReference type="AlphaFoldDB" id="A0A9P0HE93"/>
<evidence type="ECO:0000256" key="5">
    <source>
        <dbReference type="PROSITE-ProRule" id="PRU00489"/>
    </source>
</evidence>
<dbReference type="InterPro" id="IPR007757">
    <property type="entry name" value="MT-A70-like"/>
</dbReference>
<protein>
    <recommendedName>
        <fullName evidence="4">N(6)-adenosine-methyltransferase non-catalytic subunit METTL14</fullName>
    </recommendedName>
    <alternativeName>
        <fullName evidence="3">Methyltransferase-like protein 14</fullName>
    </alternativeName>
</protein>
<organism evidence="6 7">
    <name type="scientific">Nezara viridula</name>
    <name type="common">Southern green stink bug</name>
    <name type="synonym">Cimex viridulus</name>
    <dbReference type="NCBI Taxonomy" id="85310"/>
    <lineage>
        <taxon>Eukaryota</taxon>
        <taxon>Metazoa</taxon>
        <taxon>Ecdysozoa</taxon>
        <taxon>Arthropoda</taxon>
        <taxon>Hexapoda</taxon>
        <taxon>Insecta</taxon>
        <taxon>Pterygota</taxon>
        <taxon>Neoptera</taxon>
        <taxon>Paraneoptera</taxon>
        <taxon>Hemiptera</taxon>
        <taxon>Heteroptera</taxon>
        <taxon>Panheteroptera</taxon>
        <taxon>Pentatomomorpha</taxon>
        <taxon>Pentatomoidea</taxon>
        <taxon>Pentatomidae</taxon>
        <taxon>Pentatominae</taxon>
        <taxon>Nezara</taxon>
    </lineage>
</organism>
<dbReference type="GO" id="GO:0005634">
    <property type="term" value="C:nucleus"/>
    <property type="evidence" value="ECO:0007669"/>
    <property type="project" value="UniProtKB-SubCell"/>
</dbReference>
<dbReference type="PROSITE" id="PS51143">
    <property type="entry name" value="MT_A70"/>
    <property type="match status" value="1"/>
</dbReference>
<evidence type="ECO:0000256" key="3">
    <source>
        <dbReference type="ARBA" id="ARBA00032942"/>
    </source>
</evidence>
<dbReference type="EMBL" id="OV725080">
    <property type="protein sequence ID" value="CAH1400439.1"/>
    <property type="molecule type" value="Genomic_DNA"/>
</dbReference>
<evidence type="ECO:0000256" key="4">
    <source>
        <dbReference type="ARBA" id="ARBA00049757"/>
    </source>
</evidence>
<reference evidence="6" key="1">
    <citation type="submission" date="2022-01" db="EMBL/GenBank/DDBJ databases">
        <authorList>
            <person name="King R."/>
        </authorList>
    </citation>
    <scope>NUCLEOTIDE SEQUENCE</scope>
</reference>
<dbReference type="PANTHER" id="PTHR13107:SF0">
    <property type="entry name" value="N6-ADENOSINE-METHYLTRANSFERASE NON-CATALYTIC SUBUNIT"/>
    <property type="match status" value="1"/>
</dbReference>